<protein>
    <submittedName>
        <fullName evidence="3">Putative membrane protein</fullName>
    </submittedName>
</protein>
<dbReference type="AlphaFoldDB" id="L0I9C0"/>
<feature type="transmembrane region" description="Helical" evidence="1">
    <location>
        <begin position="34"/>
        <end position="52"/>
    </location>
</feature>
<dbReference type="Proteomes" id="UP000010846">
    <property type="component" value="Chromosome"/>
</dbReference>
<evidence type="ECO:0000256" key="1">
    <source>
        <dbReference type="SAM" id="Phobius"/>
    </source>
</evidence>
<dbReference type="KEGG" id="hru:Halru_0164"/>
<evidence type="ECO:0000313" key="4">
    <source>
        <dbReference type="Proteomes" id="UP000010846"/>
    </source>
</evidence>
<keyword evidence="1" id="KW-1133">Transmembrane helix</keyword>
<gene>
    <name evidence="3" type="ordered locus">Halru_0164</name>
</gene>
<name>L0I9C0_HALRX</name>
<dbReference type="EMBL" id="CP003050">
    <property type="protein sequence ID" value="AGB14816.1"/>
    <property type="molecule type" value="Genomic_DNA"/>
</dbReference>
<dbReference type="OrthoDB" id="203544at2157"/>
<keyword evidence="1" id="KW-0812">Transmembrane</keyword>
<keyword evidence="1" id="KW-0472">Membrane</keyword>
<dbReference type="PANTHER" id="PTHR37938">
    <property type="entry name" value="BLL0215 PROTEIN"/>
    <property type="match status" value="1"/>
</dbReference>
<evidence type="ECO:0000259" key="2">
    <source>
        <dbReference type="Pfam" id="PF03703"/>
    </source>
</evidence>
<sequence length="171" mass="18455">MSVPRETADWVHLRDDERVTWTNRPHPIALGMRFVLGLVVTLAGLLVAAWAWNAGYQLVGWLAIAVAVVGIGGATAAYAFWTNTRYVITTDQLYAKRGVVSRDVTQLSLERVQNTTLRQSVAGRVLGYGDIGVYTAGSDEPEVTFVRAPEPDAARAALATQVGRSGNGDRA</sequence>
<dbReference type="GeneID" id="14377829"/>
<reference evidence="3" key="1">
    <citation type="submission" date="2011-09" db="EMBL/GenBank/DDBJ databases">
        <title>Complete sequence of Halovivax ruber XH-70.</title>
        <authorList>
            <consortium name="US DOE Joint Genome Institute"/>
            <person name="Lucas S."/>
            <person name="Han J."/>
            <person name="Lapidus A."/>
            <person name="Cheng J.-F."/>
            <person name="Goodwin L."/>
            <person name="Pitluck S."/>
            <person name="Peters L."/>
            <person name="Mikhailova N."/>
            <person name="Davenport K."/>
            <person name="Detter J.C."/>
            <person name="Han C."/>
            <person name="Tapia R."/>
            <person name="Land M."/>
            <person name="Hauser L."/>
            <person name="Kyrpides N."/>
            <person name="Ivanova N."/>
            <person name="Pagani I."/>
            <person name="Sproer C."/>
            <person name="Anderson I."/>
            <person name="Woyke T."/>
        </authorList>
    </citation>
    <scope>NUCLEOTIDE SEQUENCE</scope>
    <source>
        <strain evidence="3">XH-70</strain>
    </source>
</reference>
<dbReference type="RefSeq" id="WP_015299514.1">
    <property type="nucleotide sequence ID" value="NC_019964.1"/>
</dbReference>
<dbReference type="HOGENOM" id="CLU_093716_1_0_2"/>
<feature type="transmembrane region" description="Helical" evidence="1">
    <location>
        <begin position="58"/>
        <end position="81"/>
    </location>
</feature>
<dbReference type="eggNOG" id="arCOG04619">
    <property type="taxonomic scope" value="Archaea"/>
</dbReference>
<organism evidence="3 4">
    <name type="scientific">Halovivax ruber (strain DSM 18193 / JCM 13892 / XH-70)</name>
    <dbReference type="NCBI Taxonomy" id="797302"/>
    <lineage>
        <taxon>Archaea</taxon>
        <taxon>Methanobacteriati</taxon>
        <taxon>Methanobacteriota</taxon>
        <taxon>Stenosarchaea group</taxon>
        <taxon>Halobacteria</taxon>
        <taxon>Halobacteriales</taxon>
        <taxon>Natrialbaceae</taxon>
        <taxon>Halovivax</taxon>
    </lineage>
</organism>
<dbReference type="InterPro" id="IPR005182">
    <property type="entry name" value="YdbS-like_PH"/>
</dbReference>
<accession>L0I9C0</accession>
<keyword evidence="4" id="KW-1185">Reference proteome</keyword>
<dbReference type="Pfam" id="PF03703">
    <property type="entry name" value="bPH_2"/>
    <property type="match status" value="1"/>
</dbReference>
<dbReference type="STRING" id="797302.Halru_0164"/>
<dbReference type="PANTHER" id="PTHR37938:SF1">
    <property type="entry name" value="BLL0215 PROTEIN"/>
    <property type="match status" value="1"/>
</dbReference>
<proteinExistence type="predicted"/>
<feature type="domain" description="YdbS-like PH" evidence="2">
    <location>
        <begin position="81"/>
        <end position="156"/>
    </location>
</feature>
<evidence type="ECO:0000313" key="3">
    <source>
        <dbReference type="EMBL" id="AGB14816.1"/>
    </source>
</evidence>